<sequence>MVLMAKGSRFGSTEKIQNHLALGFFVRIVFILYGEHHDQFNALKYTDIDYHVFTDGAREVSKGGSPFDRHTYRYTPFMAWMMLPNILMHFTAGKVIFSILDCMASRLIYEILMLDGQSNMTALRCSYLWLYNPMVIGVSTRGSAEAVMAVLVLITLYLAKLKVTLLSGIFLGISIHFKLYPIIYCLPIYLSLTNELRSESKLQLILPNRHKIRLVIGTITSFCIFTGLGLYMYGEQYLEEGFLYHLTRIDTRHNFSVFFYLLYITADYHIPGLSLCTFGPQLVLVTALGIKFGNHLDLNLALFSQTLVFVTFNKVVTAQYFLWYLLLLPLIVPRLDMSWVKAGLLSILWFIAEVSWLTPAYFLEFQAYNTFVPIWLESIAFFCCNMGLLMAIISSYTMLPYCHHQNSHLHSRRLR</sequence>
<keyword evidence="4 13" id="KW-0337">GPI-anchor biosynthesis</keyword>
<feature type="transmembrane region" description="Helical" evidence="13">
    <location>
        <begin position="374"/>
        <end position="399"/>
    </location>
</feature>
<dbReference type="AlphaFoldDB" id="A0AAV2RQP4"/>
<name>A0AAV2RQP4_MEGNR</name>
<dbReference type="Proteomes" id="UP001497623">
    <property type="component" value="Unassembled WGS sequence"/>
</dbReference>
<feature type="transmembrane region" description="Helical" evidence="13">
    <location>
        <begin position="86"/>
        <end position="109"/>
    </location>
</feature>
<proteinExistence type="inferred from homology"/>
<gene>
    <name evidence="14" type="ORF">MNOR_LOCUS28235</name>
</gene>
<evidence type="ECO:0000256" key="8">
    <source>
        <dbReference type="ARBA" id="ARBA00022824"/>
    </source>
</evidence>
<dbReference type="PANTHER" id="PTHR12886:SF0">
    <property type="entry name" value="GPI MANNOSYLTRANSFERASE 1"/>
    <property type="match status" value="1"/>
</dbReference>
<dbReference type="GO" id="GO:0004376">
    <property type="term" value="F:GPI mannosyltransferase activity"/>
    <property type="evidence" value="ECO:0007669"/>
    <property type="project" value="InterPro"/>
</dbReference>
<evidence type="ECO:0000313" key="14">
    <source>
        <dbReference type="EMBL" id="CAL4138611.1"/>
    </source>
</evidence>
<feature type="transmembrane region" description="Helical" evidence="13">
    <location>
        <begin position="16"/>
        <end position="34"/>
    </location>
</feature>
<evidence type="ECO:0000256" key="4">
    <source>
        <dbReference type="ARBA" id="ARBA00022502"/>
    </source>
</evidence>
<keyword evidence="8 13" id="KW-0256">Endoplasmic reticulum</keyword>
<evidence type="ECO:0000256" key="7">
    <source>
        <dbReference type="ARBA" id="ARBA00022692"/>
    </source>
</evidence>
<organism evidence="14 15">
    <name type="scientific">Meganyctiphanes norvegica</name>
    <name type="common">Northern krill</name>
    <name type="synonym">Thysanopoda norvegica</name>
    <dbReference type="NCBI Taxonomy" id="48144"/>
    <lineage>
        <taxon>Eukaryota</taxon>
        <taxon>Metazoa</taxon>
        <taxon>Ecdysozoa</taxon>
        <taxon>Arthropoda</taxon>
        <taxon>Crustacea</taxon>
        <taxon>Multicrustacea</taxon>
        <taxon>Malacostraca</taxon>
        <taxon>Eumalacostraca</taxon>
        <taxon>Eucarida</taxon>
        <taxon>Euphausiacea</taxon>
        <taxon>Euphausiidae</taxon>
        <taxon>Meganyctiphanes</taxon>
    </lineage>
</organism>
<evidence type="ECO:0000256" key="10">
    <source>
        <dbReference type="ARBA" id="ARBA00023136"/>
    </source>
</evidence>
<evidence type="ECO:0000313" key="15">
    <source>
        <dbReference type="Proteomes" id="UP001497623"/>
    </source>
</evidence>
<evidence type="ECO:0000256" key="3">
    <source>
        <dbReference type="ARBA" id="ARBA00011071"/>
    </source>
</evidence>
<comment type="function">
    <text evidence="11 13">Catalytic subunit of the glycosylphosphatidylinositol-mannosyltransferase I complex which catalyzes the transfer of the first mannose, via an alpha-1,4 bond from a dolichol-phosphate-mannose (Dol-P-Man) to the glucosaminyl acyl phosphatidylinositol (GlcN-(acyl)PI) intermediate to generate alpha-D-Man-(1-&gt;4)-alpha-D-GlcN-(1-&gt;6)-(1-radyl,2-acyl-sn-glycero-3-phospho)-2-acyl-inositol and participates in the sixth step of the glycosylphosphatidylinositol-anchor biosynthesis.</text>
</comment>
<evidence type="ECO:0000256" key="13">
    <source>
        <dbReference type="RuleBase" id="RU365064"/>
    </source>
</evidence>
<evidence type="ECO:0000256" key="5">
    <source>
        <dbReference type="ARBA" id="ARBA00022676"/>
    </source>
</evidence>
<dbReference type="PANTHER" id="PTHR12886">
    <property type="entry name" value="PIG-M MANNOSYLTRANSFERASE"/>
    <property type="match status" value="1"/>
</dbReference>
<keyword evidence="5 13" id="KW-0328">Glycosyltransferase</keyword>
<evidence type="ECO:0000256" key="2">
    <source>
        <dbReference type="ARBA" id="ARBA00004687"/>
    </source>
</evidence>
<comment type="subcellular location">
    <subcellularLocation>
        <location evidence="1 13">Endoplasmic reticulum membrane</location>
        <topology evidence="1 13">Multi-pass membrane protein</topology>
    </subcellularLocation>
</comment>
<reference evidence="14 15" key="1">
    <citation type="submission" date="2024-05" db="EMBL/GenBank/DDBJ databases">
        <authorList>
            <person name="Wallberg A."/>
        </authorList>
    </citation>
    <scope>NUCLEOTIDE SEQUENCE [LARGE SCALE GENOMIC DNA]</scope>
</reference>
<evidence type="ECO:0000256" key="12">
    <source>
        <dbReference type="ARBA" id="ARBA00093608"/>
    </source>
</evidence>
<feature type="transmembrane region" description="Helical" evidence="13">
    <location>
        <begin position="344"/>
        <end position="362"/>
    </location>
</feature>
<dbReference type="EMBL" id="CAXKWB010030849">
    <property type="protein sequence ID" value="CAL4138611.1"/>
    <property type="molecule type" value="Genomic_DNA"/>
</dbReference>
<comment type="caution">
    <text evidence="14">The sequence shown here is derived from an EMBL/GenBank/DDBJ whole genome shotgun (WGS) entry which is preliminary data.</text>
</comment>
<protein>
    <recommendedName>
        <fullName evidence="12 13">GPI alpha-1,4-mannosyltransferase I, catalytic subunit</fullName>
        <ecNumber evidence="13">2.4.1.-</ecNumber>
    </recommendedName>
    <alternativeName>
        <fullName evidence="13">GPI mannosyltransferase I</fullName>
    </alternativeName>
</protein>
<feature type="transmembrane region" description="Helical" evidence="13">
    <location>
        <begin position="212"/>
        <end position="233"/>
    </location>
</feature>
<dbReference type="EC" id="2.4.1.-" evidence="13"/>
<dbReference type="Pfam" id="PF05007">
    <property type="entry name" value="Mannosyl_trans"/>
    <property type="match status" value="1"/>
</dbReference>
<evidence type="ECO:0000256" key="11">
    <source>
        <dbReference type="ARBA" id="ARBA00093408"/>
    </source>
</evidence>
<feature type="transmembrane region" description="Helical" evidence="13">
    <location>
        <begin position="165"/>
        <end position="192"/>
    </location>
</feature>
<keyword evidence="7 13" id="KW-0812">Transmembrane</keyword>
<keyword evidence="9 13" id="KW-1133">Transmembrane helix</keyword>
<comment type="pathway">
    <text evidence="2 13">Glycolipid biosynthesis; glycosylphosphatidylinositol-anchor biosynthesis.</text>
</comment>
<evidence type="ECO:0000256" key="1">
    <source>
        <dbReference type="ARBA" id="ARBA00004477"/>
    </source>
</evidence>
<comment type="similarity">
    <text evidence="3 13">Belongs to the PIGM family.</text>
</comment>
<feature type="transmembrane region" description="Helical" evidence="13">
    <location>
        <begin position="130"/>
        <end position="159"/>
    </location>
</feature>
<accession>A0AAV2RQP4</accession>
<dbReference type="GO" id="GO:0005789">
    <property type="term" value="C:endoplasmic reticulum membrane"/>
    <property type="evidence" value="ECO:0007669"/>
    <property type="project" value="UniProtKB-SubCell"/>
</dbReference>
<keyword evidence="15" id="KW-1185">Reference proteome</keyword>
<dbReference type="GO" id="GO:1990529">
    <property type="term" value="C:glycosylphosphatidylinositol-mannosyltransferase I complex"/>
    <property type="evidence" value="ECO:0007669"/>
    <property type="project" value="TreeGrafter"/>
</dbReference>
<dbReference type="GO" id="GO:0051751">
    <property type="term" value="F:alpha-1,4-mannosyltransferase activity"/>
    <property type="evidence" value="ECO:0007669"/>
    <property type="project" value="InterPro"/>
</dbReference>
<dbReference type="InterPro" id="IPR007704">
    <property type="entry name" value="PIG-M"/>
</dbReference>
<evidence type="ECO:0000256" key="6">
    <source>
        <dbReference type="ARBA" id="ARBA00022679"/>
    </source>
</evidence>
<feature type="transmembrane region" description="Helical" evidence="13">
    <location>
        <begin position="315"/>
        <end position="332"/>
    </location>
</feature>
<evidence type="ECO:0000256" key="9">
    <source>
        <dbReference type="ARBA" id="ARBA00022989"/>
    </source>
</evidence>
<keyword evidence="10 13" id="KW-0472">Membrane</keyword>
<dbReference type="GO" id="GO:0006506">
    <property type="term" value="P:GPI anchor biosynthetic process"/>
    <property type="evidence" value="ECO:0007669"/>
    <property type="project" value="UniProtKB-KW"/>
</dbReference>
<keyword evidence="6 13" id="KW-0808">Transferase</keyword>